<dbReference type="EMBL" id="JABSNM010000001">
    <property type="protein sequence ID" value="NRT54586.1"/>
    <property type="molecule type" value="Genomic_DNA"/>
</dbReference>
<dbReference type="Pfam" id="PF01578">
    <property type="entry name" value="Cytochrom_C_asm"/>
    <property type="match status" value="1"/>
</dbReference>
<comment type="caution">
    <text evidence="3">The sequence shown here is derived from an EMBL/GenBank/DDBJ whole genome shotgun (WGS) entry which is preliminary data.</text>
</comment>
<proteinExistence type="predicted"/>
<dbReference type="Proteomes" id="UP001516061">
    <property type="component" value="Unassembled WGS sequence"/>
</dbReference>
<feature type="domain" description="Cytochrome c assembly protein" evidence="2">
    <location>
        <begin position="66"/>
        <end position="261"/>
    </location>
</feature>
<protein>
    <submittedName>
        <fullName evidence="3">ABC-type uncharacterized transport system permease subunit</fullName>
    </submittedName>
</protein>
<feature type="transmembrane region" description="Helical" evidence="1">
    <location>
        <begin position="181"/>
        <end position="203"/>
    </location>
</feature>
<organism evidence="3 4">
    <name type="scientific">Sphaerotilus uruguayifluvii</name>
    <dbReference type="NCBI Taxonomy" id="2735897"/>
    <lineage>
        <taxon>Bacteria</taxon>
        <taxon>Pseudomonadati</taxon>
        <taxon>Pseudomonadota</taxon>
        <taxon>Betaproteobacteria</taxon>
        <taxon>Burkholderiales</taxon>
        <taxon>Sphaerotilaceae</taxon>
        <taxon>Sphaerotilus</taxon>
    </lineage>
</organism>
<name>A0ABX2FX35_9BURK</name>
<dbReference type="InterPro" id="IPR052372">
    <property type="entry name" value="YpjD/HemX"/>
</dbReference>
<gene>
    <name evidence="3" type="ORF">HNQ01_000293</name>
</gene>
<keyword evidence="1" id="KW-0472">Membrane</keyword>
<sequence>MSPGLSPWLVPSLAALAGYVLAMLPGAQGWRHRLLPLAWIAHGLAGVMHLFGLGEGVSGVRFGFAPALAATAWMVIGLHALESRFLPVPAVRRWLATAGAVTLALAALFPGEGLHAGSPWAPLHWMMGLASYGLVAAAVLHAAWLDRAERLLRDRARAVRLEPTGRPGLPLLTLERLTYRFVAAGFAMLTLALLLGAWFTPVWHWDHKTVFSLLGWVVLAGLLAGRRFFGWRGRRATRWLYAGGVLLLLAYVGSRFVMEVLLHRPLGAVGL</sequence>
<dbReference type="RefSeq" id="WP_173803531.1">
    <property type="nucleotide sequence ID" value="NZ_JABSNM010000001.1"/>
</dbReference>
<keyword evidence="1" id="KW-1133">Transmembrane helix</keyword>
<keyword evidence="4" id="KW-1185">Reference proteome</keyword>
<feature type="transmembrane region" description="Helical" evidence="1">
    <location>
        <begin position="6"/>
        <end position="27"/>
    </location>
</feature>
<evidence type="ECO:0000259" key="2">
    <source>
        <dbReference type="Pfam" id="PF01578"/>
    </source>
</evidence>
<dbReference type="PANTHER" id="PTHR38034">
    <property type="entry name" value="INNER MEMBRANE PROTEIN YPJD"/>
    <property type="match status" value="1"/>
</dbReference>
<evidence type="ECO:0000313" key="4">
    <source>
        <dbReference type="Proteomes" id="UP001516061"/>
    </source>
</evidence>
<evidence type="ECO:0000256" key="1">
    <source>
        <dbReference type="SAM" id="Phobius"/>
    </source>
</evidence>
<reference evidence="3 4" key="1">
    <citation type="submission" date="2020-05" db="EMBL/GenBank/DDBJ databases">
        <title>Genomic Encyclopedia of Type Strains, Phase IV (KMG-V): Genome sequencing to study the core and pangenomes of soil and plant-associated prokaryotes.</title>
        <authorList>
            <person name="Whitman W."/>
        </authorList>
    </citation>
    <scope>NUCLEOTIDE SEQUENCE [LARGE SCALE GENOMIC DNA]</scope>
    <source>
        <strain evidence="3 4">C29</strain>
    </source>
</reference>
<feature type="transmembrane region" description="Helical" evidence="1">
    <location>
        <begin position="93"/>
        <end position="111"/>
    </location>
</feature>
<feature type="transmembrane region" description="Helical" evidence="1">
    <location>
        <begin position="34"/>
        <end position="54"/>
    </location>
</feature>
<feature type="transmembrane region" description="Helical" evidence="1">
    <location>
        <begin position="60"/>
        <end position="81"/>
    </location>
</feature>
<accession>A0ABX2FX35</accession>
<dbReference type="PANTHER" id="PTHR38034:SF1">
    <property type="entry name" value="INNER MEMBRANE PROTEIN YPJD"/>
    <property type="match status" value="1"/>
</dbReference>
<feature type="transmembrane region" description="Helical" evidence="1">
    <location>
        <begin position="240"/>
        <end position="258"/>
    </location>
</feature>
<evidence type="ECO:0000313" key="3">
    <source>
        <dbReference type="EMBL" id="NRT54586.1"/>
    </source>
</evidence>
<dbReference type="InterPro" id="IPR002541">
    <property type="entry name" value="Cyt_c_assembly"/>
</dbReference>
<keyword evidence="1" id="KW-0812">Transmembrane</keyword>
<feature type="transmembrane region" description="Helical" evidence="1">
    <location>
        <begin position="209"/>
        <end position="228"/>
    </location>
</feature>
<feature type="transmembrane region" description="Helical" evidence="1">
    <location>
        <begin position="123"/>
        <end position="145"/>
    </location>
</feature>